<dbReference type="CDD" id="cd00833">
    <property type="entry name" value="PKS"/>
    <property type="match status" value="1"/>
</dbReference>
<dbReference type="SMART" id="SM00829">
    <property type="entry name" value="PKS_ER"/>
    <property type="match status" value="1"/>
</dbReference>
<dbReference type="SMART" id="SM00825">
    <property type="entry name" value="PKS_KS"/>
    <property type="match status" value="1"/>
</dbReference>
<feature type="region of interest" description="C-terminal hotdog fold" evidence="6">
    <location>
        <begin position="1160"/>
        <end position="1315"/>
    </location>
</feature>
<dbReference type="InterPro" id="IPR001227">
    <property type="entry name" value="Ac_transferase_dom_sf"/>
</dbReference>
<keyword evidence="5" id="KW-0511">Multifunctional enzyme</keyword>
<organism evidence="10 11">
    <name type="scientific">Apiospora aurea</name>
    <dbReference type="NCBI Taxonomy" id="335848"/>
    <lineage>
        <taxon>Eukaryota</taxon>
        <taxon>Fungi</taxon>
        <taxon>Dikarya</taxon>
        <taxon>Ascomycota</taxon>
        <taxon>Pezizomycotina</taxon>
        <taxon>Sordariomycetes</taxon>
        <taxon>Xylariomycetidae</taxon>
        <taxon>Amphisphaeriales</taxon>
        <taxon>Apiosporaceae</taxon>
        <taxon>Apiospora</taxon>
    </lineage>
</organism>
<proteinExistence type="predicted"/>
<dbReference type="RefSeq" id="XP_066694241.1">
    <property type="nucleotide sequence ID" value="XM_066850098.1"/>
</dbReference>
<dbReference type="SUPFAM" id="SSF55048">
    <property type="entry name" value="Probable ACP-binding domain of malonyl-CoA ACP transacylase"/>
    <property type="match status" value="1"/>
</dbReference>
<accession>A0ABR1PWU1</accession>
<dbReference type="Gene3D" id="3.90.180.10">
    <property type="entry name" value="Medium-chain alcohol dehydrogenases, catalytic domain"/>
    <property type="match status" value="1"/>
</dbReference>
<dbReference type="InterPro" id="IPR057326">
    <property type="entry name" value="KR_dom"/>
</dbReference>
<dbReference type="Pfam" id="PF00109">
    <property type="entry name" value="ketoacyl-synt"/>
    <property type="match status" value="1"/>
</dbReference>
<dbReference type="Gene3D" id="1.10.1200.10">
    <property type="entry name" value="ACP-like"/>
    <property type="match status" value="1"/>
</dbReference>
<dbReference type="Pfam" id="PF08659">
    <property type="entry name" value="KR"/>
    <property type="match status" value="1"/>
</dbReference>
<evidence type="ECO:0000256" key="1">
    <source>
        <dbReference type="ARBA" id="ARBA00022450"/>
    </source>
</evidence>
<evidence type="ECO:0000256" key="6">
    <source>
        <dbReference type="PROSITE-ProRule" id="PRU01363"/>
    </source>
</evidence>
<dbReference type="InterPro" id="IPR006162">
    <property type="entry name" value="Ppantetheine_attach_site"/>
</dbReference>
<dbReference type="InterPro" id="IPR020841">
    <property type="entry name" value="PKS_Beta-ketoAc_synthase_dom"/>
</dbReference>
<keyword evidence="3" id="KW-0808">Transferase</keyword>
<dbReference type="SMART" id="SM00826">
    <property type="entry name" value="PKS_DH"/>
    <property type="match status" value="1"/>
</dbReference>
<dbReference type="InterPro" id="IPR013968">
    <property type="entry name" value="PKS_KR"/>
</dbReference>
<dbReference type="Pfam" id="PF13602">
    <property type="entry name" value="ADH_zinc_N_2"/>
    <property type="match status" value="1"/>
</dbReference>
<dbReference type="InterPro" id="IPR020843">
    <property type="entry name" value="ER"/>
</dbReference>
<feature type="active site" description="Proton acceptor; for dehydratase activity" evidence="6">
    <location>
        <position position="1009"/>
    </location>
</feature>
<evidence type="ECO:0000313" key="11">
    <source>
        <dbReference type="Proteomes" id="UP001391051"/>
    </source>
</evidence>
<dbReference type="Pfam" id="PF14765">
    <property type="entry name" value="PS-DH"/>
    <property type="match status" value="1"/>
</dbReference>
<reference evidence="10 11" key="1">
    <citation type="submission" date="2023-01" db="EMBL/GenBank/DDBJ databases">
        <title>Analysis of 21 Apiospora genomes using comparative genomics revels a genus with tremendous synthesis potential of carbohydrate active enzymes and secondary metabolites.</title>
        <authorList>
            <person name="Sorensen T."/>
        </authorList>
    </citation>
    <scope>NUCLEOTIDE SEQUENCE [LARGE SCALE GENOMIC DNA]</scope>
    <source>
        <strain evidence="10 11">CBS 24483</strain>
    </source>
</reference>
<dbReference type="Pfam" id="PF08240">
    <property type="entry name" value="ADH_N"/>
    <property type="match status" value="1"/>
</dbReference>
<dbReference type="InterPro" id="IPR050091">
    <property type="entry name" value="PKS_NRPS_Biosynth_Enz"/>
</dbReference>
<dbReference type="Pfam" id="PF00550">
    <property type="entry name" value="PP-binding"/>
    <property type="match status" value="1"/>
</dbReference>
<evidence type="ECO:0000259" key="8">
    <source>
        <dbReference type="PROSITE" id="PS52004"/>
    </source>
</evidence>
<dbReference type="PROSITE" id="PS00012">
    <property type="entry name" value="PHOSPHOPANTETHEINE"/>
    <property type="match status" value="1"/>
</dbReference>
<dbReference type="Gene3D" id="3.40.47.10">
    <property type="match status" value="1"/>
</dbReference>
<dbReference type="InterPro" id="IPR009081">
    <property type="entry name" value="PP-bd_ACP"/>
</dbReference>
<keyword evidence="2" id="KW-0597">Phosphoprotein</keyword>
<evidence type="ECO:0000256" key="4">
    <source>
        <dbReference type="ARBA" id="ARBA00023002"/>
    </source>
</evidence>
<dbReference type="InterPro" id="IPR016036">
    <property type="entry name" value="Malonyl_transacylase_ACP-bd"/>
</dbReference>
<dbReference type="SUPFAM" id="SSF52151">
    <property type="entry name" value="FabD/lysophospholipase-like"/>
    <property type="match status" value="1"/>
</dbReference>
<gene>
    <name evidence="10" type="ORF">PG986_013876</name>
</gene>
<dbReference type="InterPro" id="IPR016035">
    <property type="entry name" value="Acyl_Trfase/lysoPLipase"/>
</dbReference>
<dbReference type="Proteomes" id="UP001391051">
    <property type="component" value="Unassembled WGS sequence"/>
</dbReference>
<dbReference type="InterPro" id="IPR036736">
    <property type="entry name" value="ACP-like_sf"/>
</dbReference>
<dbReference type="Gene3D" id="3.10.129.110">
    <property type="entry name" value="Polyketide synthase dehydratase"/>
    <property type="match status" value="1"/>
</dbReference>
<name>A0ABR1PWU1_9PEZI</name>
<dbReference type="InterPro" id="IPR014043">
    <property type="entry name" value="Acyl_transferase_dom"/>
</dbReference>
<keyword evidence="4" id="KW-0560">Oxidoreductase</keyword>
<dbReference type="PROSITE" id="PS52004">
    <property type="entry name" value="KS3_2"/>
    <property type="match status" value="1"/>
</dbReference>
<dbReference type="CDD" id="cd05195">
    <property type="entry name" value="enoyl_red"/>
    <property type="match status" value="1"/>
</dbReference>
<evidence type="ECO:0000256" key="3">
    <source>
        <dbReference type="ARBA" id="ARBA00022679"/>
    </source>
</evidence>
<dbReference type="SMART" id="SM00822">
    <property type="entry name" value="PKS_KR"/>
    <property type="match status" value="1"/>
</dbReference>
<protein>
    <submittedName>
        <fullName evidence="10">Type I iterative polyketide synthase</fullName>
    </submittedName>
</protein>
<feature type="region of interest" description="N-terminal hotdog fold" evidence="6">
    <location>
        <begin position="977"/>
        <end position="1131"/>
    </location>
</feature>
<keyword evidence="11" id="KW-1185">Reference proteome</keyword>
<evidence type="ECO:0000259" key="7">
    <source>
        <dbReference type="PROSITE" id="PS50075"/>
    </source>
</evidence>
<evidence type="ECO:0000256" key="5">
    <source>
        <dbReference type="ARBA" id="ARBA00023268"/>
    </source>
</evidence>
<dbReference type="PROSITE" id="PS52019">
    <property type="entry name" value="PKS_MFAS_DH"/>
    <property type="match status" value="1"/>
</dbReference>
<dbReference type="EMBL" id="JAQQWE010000009">
    <property type="protein sequence ID" value="KAK7941489.1"/>
    <property type="molecule type" value="Genomic_DNA"/>
</dbReference>
<dbReference type="InterPro" id="IPR036291">
    <property type="entry name" value="NAD(P)-bd_dom_sf"/>
</dbReference>
<dbReference type="SMART" id="SM00823">
    <property type="entry name" value="PKS_PP"/>
    <property type="match status" value="1"/>
</dbReference>
<dbReference type="PROSITE" id="PS00606">
    <property type="entry name" value="KS3_1"/>
    <property type="match status" value="1"/>
</dbReference>
<dbReference type="InterPro" id="IPR020806">
    <property type="entry name" value="PKS_PP-bd"/>
</dbReference>
<evidence type="ECO:0000259" key="9">
    <source>
        <dbReference type="PROSITE" id="PS52019"/>
    </source>
</evidence>
<dbReference type="SUPFAM" id="SSF51735">
    <property type="entry name" value="NAD(P)-binding Rossmann-fold domains"/>
    <property type="match status" value="2"/>
</dbReference>
<sequence>MPTNKPIAVVGIGCRLPGESSNTEALWEVLSQGKNCFSKVPEHRFNADAFYHQSDKTGTLAAVGGHFLAEDIAKFDASFFGISPSDAKAMDPQQRALLEVIYEGLENAGIPMESLAGSNTSCHVGCFTRDWSDMQIRDSESSPKYTILGIGAAMLANRISWFYDWHGPSISLDTACSSSLVALDLACQALNNGDANVAVAAGVNLIFNPDLMIWLSNMSFLAKDGRSKSFDGAADGYGRGEGVAAVILKPLDRALQDGDCIRAVIRGTGTNQDGHTSGITLPSSEAQTNLIRSVYESAKLDFKETGYFEAHGTGTIAGDAAEMRAVSMTVSKDREHSQSLYVGSIKSNPQRVKHFDGIFQFPYLASLTTHLGFQIGHTEGAAGLVGLIKAVLMLEKGLIPPALGVVVPRQLSPWPTDGLRRASVSSFGYGGTNAHVVVDDAASYLRLAALPGHHNTVHLWDSDNESGSSGSDSGIVDETFSSPAPSLLETSGLDLGLKPRPRLFVFSAHDEKSLAAIRQKYAAYLDAQKEASATEPYFLDRLAFTLHARRSVLPWKTWAVATDMEDASDAFASQAEPPVRSTSKPRVGFVFTGQGAQWAGMGQELLQYPVFRSSLASADEYLKERLGCEWSVVEEIGRDAKSSRLHLAKFSQPLCTILQIALTELLGSWGVEATTVVGHSSGEIAAAVCTGALSREDGWAIAYWRGKLSSDLTTWNVSLKGAMAAAGTSAAKAQEYMKQVTSGTIQIACVNSPESVTLSGDEAAVDEVVGLLKADKLFVRKLKVENAYHSYHMSNIAEEYLASISNCLTSTPSKNIKMVSSVTGRGMDLAELGPQYWVDNLTSTVLFSDALALLLKGEGRRRRRGETAVDVLVEVGPHAALQGPVKQVLDSEGCRNVAYTSILRRGKDAVVSGLESVGQLFTYGCIIDVMAVNQISTNDKCHAPLVNLPAYPWNHGKSYWSESRLNKALRFRSHRRLDLLGAPASDFTQGDPAWKNHLRTSELPWIRDHKIQSSILYPAAGMVAMVIEAARQLARDSGKSQLPACRLCNLLTTNSHAEMALEYVHLRDIRLGRPMIVPDDESGLETRLQLLRPKTNSLHDKWLEFRISSGAYGNELANNCSGFVSLQYRDSNGSDAAKREPELEREAFEVAIAAEEAQCIETMESIDFYGRTESLGLQYGPAFRNLADIKRGPASACGSVIVPDTASTIPSGYEDESLVHPATLDCIFQLLYAALGGSSGQLEMAAIPFFIEKLKVATTCPREPGRALRGFARSQALGLVEYAADIAFGELHGGSPPQIEISGIRCRRIGDGQDHAASATVQQRYGQFRLAPDLALASTDSLERYLTSESCAPQAQGAFTKGTVAFGKVLELITHKEPYATILELGNESRSALVPALLALSKSGLDSAKTAAFTIAANTPQDSEDEELIVACREDKRLNLTQGAMQSIIADRDGNFDAVILSATFDLSQLRTATELLSEHGFLLHTVYGWEAAETARAHCKSVGFAQTMHIPLSGDHHLVVASRAKSREIAEMNDSITILLPDSPSEQTLALANELTLQFESQGLAIAKTNLRPDTLDRVADASCLSLLEIEDSFELSEDPCRYDMVKKLYLNAKRLLWVSAGSRPHQGVIQGLARTVKNENPQLEHPPGDAQHSAMLVARLFLAETDDREFVAEDGMLKVSRYAADDSMNDYMLRMLDKNSAEAVPVGQIQTPLKLAIRSPGLLESMWFTADDRWQTQLEPDEIEMETRAIGANFRDVLVLMGVLSDNLLGLEASGIVRRVGSAVTRFRPGDRVVTSSRGCYRTLHQTKEVMCQHIPEGVGFAEAASVPLVFMTALAALRDLAQLRPGETVLVHAAAGGVGQAAIQLAQHYGATVLATVGSPAKAKKLQEAYGISPDHIFHSRDSSFVGGRHAGHRGRGVDVVLNSLSGELLRQTWHCIAPFGRFIEIGIKDIEENAGLDMAPFKKSTSFAFLNVNLMLDEYHHKVGALLADVTQLLSQGVIKPVDSVSSYPVSSLPSAIATMQAGKHIGKVVITLSPQDELSVPTSVANRWQLKGDATSLALHLSDCGAKNIAVLSRTGPRDPKAALLMLELEKRGARVVFHSCDVADADQLESSLAKIAAELPPIAGCIQSAMLLRDGVFENMSHTDFRDSLRPKVHGSWNLHQLLPRVLDFFIMLSSISGVTGNPGQVNYAAGNVFMDQLAAFRRSQGLAATSLDLGLLLDVGFVAERNGVSNLKEWESVGLRDAEFRLLVTAAMRGSIPALSDDTAGGKGETYALPAQVVCGLATGGHVSARSLPDPFYFSNTHFKQLVKAELASSSHTAGGGLAGGDVKQALRQALGACTSAAQAAGVVGEALQNRLAAVMDSEPGNIDLRRPLHAYGVDSLMAVEMRNWVVHEMQCDISLFDLLGSPNLADLASKIAGVSRFVPAFEIE</sequence>
<dbReference type="InterPro" id="IPR014030">
    <property type="entry name" value="Ketoacyl_synth_N"/>
</dbReference>
<dbReference type="InterPro" id="IPR014031">
    <property type="entry name" value="Ketoacyl_synth_C"/>
</dbReference>
<evidence type="ECO:0000256" key="2">
    <source>
        <dbReference type="ARBA" id="ARBA00022553"/>
    </source>
</evidence>
<dbReference type="Pfam" id="PF02801">
    <property type="entry name" value="Ketoacyl-synt_C"/>
    <property type="match status" value="2"/>
</dbReference>
<dbReference type="InterPro" id="IPR018201">
    <property type="entry name" value="Ketoacyl_synth_AS"/>
</dbReference>
<feature type="domain" description="Carrier" evidence="7">
    <location>
        <begin position="2350"/>
        <end position="2427"/>
    </location>
</feature>
<dbReference type="Gene3D" id="3.40.50.720">
    <property type="entry name" value="NAD(P)-binding Rossmann-like Domain"/>
    <property type="match status" value="1"/>
</dbReference>
<dbReference type="GeneID" id="92083160"/>
<dbReference type="SUPFAM" id="SSF50129">
    <property type="entry name" value="GroES-like"/>
    <property type="match status" value="1"/>
</dbReference>
<dbReference type="InterPro" id="IPR016039">
    <property type="entry name" value="Thiolase-like"/>
</dbReference>
<feature type="domain" description="Ketosynthase family 3 (KS3)" evidence="8">
    <location>
        <begin position="4"/>
        <end position="440"/>
    </location>
</feature>
<dbReference type="PROSITE" id="PS50075">
    <property type="entry name" value="CARRIER"/>
    <property type="match status" value="1"/>
</dbReference>
<dbReference type="InterPro" id="IPR049552">
    <property type="entry name" value="PKS_DH_N"/>
</dbReference>
<dbReference type="PANTHER" id="PTHR43775:SF29">
    <property type="entry name" value="ASPERFURANONE POLYKETIDE SYNTHASE AFOG-RELATED"/>
    <property type="match status" value="1"/>
</dbReference>
<dbReference type="Gene3D" id="3.40.366.10">
    <property type="entry name" value="Malonyl-Coenzyme A Acyl Carrier Protein, domain 2"/>
    <property type="match status" value="1"/>
</dbReference>
<dbReference type="InterPro" id="IPR049551">
    <property type="entry name" value="PKS_DH_C"/>
</dbReference>
<dbReference type="InterPro" id="IPR020807">
    <property type="entry name" value="PKS_DH"/>
</dbReference>
<dbReference type="InterPro" id="IPR013154">
    <property type="entry name" value="ADH-like_N"/>
</dbReference>
<dbReference type="Pfam" id="PF21089">
    <property type="entry name" value="PKS_DH_N"/>
    <property type="match status" value="1"/>
</dbReference>
<dbReference type="Pfam" id="PF00698">
    <property type="entry name" value="Acyl_transf_1"/>
    <property type="match status" value="1"/>
</dbReference>
<dbReference type="PANTHER" id="PTHR43775">
    <property type="entry name" value="FATTY ACID SYNTHASE"/>
    <property type="match status" value="1"/>
</dbReference>
<comment type="caution">
    <text evidence="10">The sequence shown here is derived from an EMBL/GenBank/DDBJ whole genome shotgun (WGS) entry which is preliminary data.</text>
</comment>
<dbReference type="SMART" id="SM00827">
    <property type="entry name" value="PKS_AT"/>
    <property type="match status" value="1"/>
</dbReference>
<dbReference type="SUPFAM" id="SSF53901">
    <property type="entry name" value="Thiolase-like"/>
    <property type="match status" value="1"/>
</dbReference>
<feature type="active site" description="Proton donor; for dehydratase activity" evidence="6">
    <location>
        <position position="1225"/>
    </location>
</feature>
<dbReference type="SUPFAM" id="SSF47336">
    <property type="entry name" value="ACP-like"/>
    <property type="match status" value="1"/>
</dbReference>
<dbReference type="InterPro" id="IPR011032">
    <property type="entry name" value="GroES-like_sf"/>
</dbReference>
<keyword evidence="1" id="KW-0596">Phosphopantetheine</keyword>
<evidence type="ECO:0000313" key="10">
    <source>
        <dbReference type="EMBL" id="KAK7941489.1"/>
    </source>
</evidence>
<feature type="domain" description="PKS/mFAS DH" evidence="9">
    <location>
        <begin position="977"/>
        <end position="1315"/>
    </location>
</feature>
<dbReference type="InterPro" id="IPR042104">
    <property type="entry name" value="PKS_dehydratase_sf"/>
</dbReference>
<dbReference type="InterPro" id="IPR049900">
    <property type="entry name" value="PKS_mFAS_DH"/>
</dbReference>